<proteinExistence type="predicted"/>
<protein>
    <recommendedName>
        <fullName evidence="2">GH64 domain-containing protein</fullName>
    </recommendedName>
</protein>
<dbReference type="Pfam" id="PF16483">
    <property type="entry name" value="Glyco_hydro_64"/>
    <property type="match status" value="1"/>
</dbReference>
<evidence type="ECO:0000313" key="3">
    <source>
        <dbReference type="EMBL" id="KPM35987.1"/>
    </source>
</evidence>
<reference evidence="3 4" key="1">
    <citation type="submission" date="2015-09" db="EMBL/GenBank/DDBJ databases">
        <title>Draft genome of a European isolate of the apple canker pathogen Neonectria ditissima.</title>
        <authorList>
            <person name="Gomez-Cortecero A."/>
            <person name="Harrison R.J."/>
            <person name="Armitage A.D."/>
        </authorList>
    </citation>
    <scope>NUCLEOTIDE SEQUENCE [LARGE SCALE GENOMIC DNA]</scope>
    <source>
        <strain evidence="3 4">R09/05</strain>
    </source>
</reference>
<dbReference type="InterPro" id="IPR042517">
    <property type="entry name" value="Glyco_hydro_64_N_2"/>
</dbReference>
<dbReference type="EMBL" id="LKCW01000223">
    <property type="protein sequence ID" value="KPM35987.1"/>
    <property type="molecule type" value="Genomic_DNA"/>
</dbReference>
<feature type="signal peptide" evidence="1">
    <location>
        <begin position="1"/>
        <end position="16"/>
    </location>
</feature>
<keyword evidence="4" id="KW-1185">Reference proteome</keyword>
<dbReference type="Proteomes" id="UP000050424">
    <property type="component" value="Unassembled WGS sequence"/>
</dbReference>
<evidence type="ECO:0000259" key="2">
    <source>
        <dbReference type="PROSITE" id="PS52006"/>
    </source>
</evidence>
<feature type="chain" id="PRO_5006135420" description="GH64 domain-containing protein" evidence="1">
    <location>
        <begin position="17"/>
        <end position="448"/>
    </location>
</feature>
<gene>
    <name evidence="3" type="ORF">AK830_g10573</name>
</gene>
<comment type="caution">
    <text evidence="3">The sequence shown here is derived from an EMBL/GenBank/DDBJ whole genome shotgun (WGS) entry which is preliminary data.</text>
</comment>
<dbReference type="PANTHER" id="PTHR38165:SF1">
    <property type="entry name" value="GLUCANASE B"/>
    <property type="match status" value="1"/>
</dbReference>
<dbReference type="PANTHER" id="PTHR38165">
    <property type="match status" value="1"/>
</dbReference>
<feature type="domain" description="GH64" evidence="2">
    <location>
        <begin position="70"/>
        <end position="430"/>
    </location>
</feature>
<evidence type="ECO:0000313" key="4">
    <source>
        <dbReference type="Proteomes" id="UP000050424"/>
    </source>
</evidence>
<dbReference type="AlphaFoldDB" id="A0A0P7B5T5"/>
<dbReference type="InterPro" id="IPR037398">
    <property type="entry name" value="Glyco_hydro_64_fam"/>
</dbReference>
<keyword evidence="1" id="KW-0732">Signal</keyword>
<evidence type="ECO:0000256" key="1">
    <source>
        <dbReference type="SAM" id="SignalP"/>
    </source>
</evidence>
<dbReference type="Gene3D" id="3.30.920.50">
    <property type="entry name" value="Beta-1,3-glucanase, C-terminal domain"/>
    <property type="match status" value="1"/>
</dbReference>
<dbReference type="OrthoDB" id="10058186at2759"/>
<dbReference type="Gene3D" id="2.60.110.10">
    <property type="entry name" value="Thaumatin"/>
    <property type="match status" value="1"/>
</dbReference>
<name>A0A0P7B5T5_9HYPO</name>
<organism evidence="3 4">
    <name type="scientific">Neonectria ditissima</name>
    <dbReference type="NCBI Taxonomy" id="78410"/>
    <lineage>
        <taxon>Eukaryota</taxon>
        <taxon>Fungi</taxon>
        <taxon>Dikarya</taxon>
        <taxon>Ascomycota</taxon>
        <taxon>Pezizomycotina</taxon>
        <taxon>Sordariomycetes</taxon>
        <taxon>Hypocreomycetidae</taxon>
        <taxon>Hypocreales</taxon>
        <taxon>Nectriaceae</taxon>
        <taxon>Neonectria</taxon>
    </lineage>
</organism>
<sequence length="448" mass="47419">MRPFIFLAALLGVATCHPTLKFARGDLTSKGFTKIHPGDVDDVEVTEDNTLNSTSLDNSTSTIARRDPVGARLPLKFVNNYGGGAVNAYISGLDSDGRVVFVGADGSLIYPSSGGSTVPVPVTENIAIPITSAGDTLEFILPIEMSSGRIYFSEGELSFFMVNIGTGDGLVQPSVTNLQDPSAGLNWGFVEFTYTGSVIYANISYVDFVGMILGMLLSVTDGSTQSAAGLQANSVASICNDMVAQGNSDGFPWSAMCIANSAGSPIRVLSPGNYHDLNNDAFANYWTSYVDDVWSHYSTQPLTINTQNSAGNVNCQVSGDQLTCDGDNRGYAKPTANDIWGCNSGPFAIQNGDNDIHKAVVPRLCAAFVRSTLLIDGGNVQPSVSSDSYYSVNPTNHYSRIIHKYEVDGKGYAFPYDDVNPDGNENASGTVSSGNVESLTIYVGAPPS</sequence>
<dbReference type="PROSITE" id="PS52006">
    <property type="entry name" value="GH64"/>
    <property type="match status" value="1"/>
</dbReference>
<dbReference type="CDD" id="cd09220">
    <property type="entry name" value="GH64-GluB-like"/>
    <property type="match status" value="1"/>
</dbReference>
<accession>A0A0P7B5T5</accession>
<dbReference type="STRING" id="78410.A0A0P7B5T5"/>
<dbReference type="InterPro" id="IPR037176">
    <property type="entry name" value="Osmotin/thaumatin-like_sf"/>
</dbReference>
<dbReference type="InterPro" id="IPR032477">
    <property type="entry name" value="Glyco_hydro_64"/>
</dbReference>